<sequence length="1047" mass="113736">MRFFSPRRLGLAAAIGLLFSHSAMALPPVTKAHPRVYATQADFDRVALEAGIRAGAFPSAGTVSFDLIPVVKGPKDVAGAPIFGQDPDNGSSANGFLIFYTSDDKGLYVAANLYGANGASFVWLSEQPLIEGQRNRISFTYDANARTAKLVVNGRESSARNWTDPWQPSAQQFSFRSHRGDVIENFKLAGPTATDVLWQSARIDPELHTSWRAILGAAKTAAAQINACGTTASDICNDIREKGRKEIMEPARHLAMAYRYTGDPALLAAIREHIRLLKGVSPLTTGGEWSMGARVGTLGLYYDWLYSYLDPSERDAIAAHIKATIRADKLDGNPNLDLIYSACGHQGLSATVLDCAQKPVFQDWNRYATPALPSTSDTYISGHAATGVSLTAAALLAIVEDGAQPKHTDVVPMLDTIYSHFKLGYLRARDLYSVDGGNPSLFSYASAAGETSERLVMWQRALSGNSGLQLASQQYYLYPYLYALRADGSFPARGDSYTFPVELAGALALGSRMLNPDNTDPNAPEDQKYIIDPVAYAFYTNKVQPVRAARNTATLWERLIYPQKQPRTPLTMPTELARHFRTAGNVIVRNTWDNATNTLLEFKSASFISENHHHLDQNSFSLYYKAPLLVDSGQYDDYNTTHWRNYYQRTIAHNAIVLDDTNKDYYKQDYYYDNKYTSRDGGQWYANKLVKRATYPTIEEALLPGGSNLLHGVTGFEDGGDYVYVAGNASKAYPSLDSSDKYIVDQNAGMQRSIVYLRRPDSRLDVTPPLVLVFDSVRSKVKATSLLHTVGQPAADAGATRLGAGRYQYGSGAGLFTVRNGGGMLTVQTLLPKSATRSVGLVGGQGNPNDVCKQYKRTKVGNEYVDAFVADAADCRFLVRHSDNQWVNYPPRTNKDDPTDPGAVSMPANAPDIGAWRLEISDSAALPADAAGYKTQYFLNALHVADTDGASGGVATLAQPAALLPVQSADTAAVKVNSDLVVVFNGGATTGTTLQWQPGSYSGKTLVVGLQKNGCYALDKSAPMWQLKPVAASCTHTASANGVVQLP</sequence>
<keyword evidence="8" id="KW-1185">Reference proteome</keyword>
<comment type="subcellular location">
    <subcellularLocation>
        <location evidence="1">Periplasm</location>
    </subcellularLocation>
</comment>
<dbReference type="Proteomes" id="UP000321323">
    <property type="component" value="Chromosome"/>
</dbReference>
<feature type="chain" id="PRO_5047550330" evidence="5">
    <location>
        <begin position="26"/>
        <end position="1047"/>
    </location>
</feature>
<dbReference type="PANTHER" id="PTHR39210">
    <property type="entry name" value="HEPARIN-SULFATE LYASE"/>
    <property type="match status" value="1"/>
</dbReference>
<evidence type="ECO:0000313" key="8">
    <source>
        <dbReference type="Proteomes" id="UP000321323"/>
    </source>
</evidence>
<reference evidence="7 8" key="1">
    <citation type="journal article" date="2019" name="Int. J. Syst. Evol. Microbiol.">
        <title>The Draft Whole-Genome Sequence of the Antibiotic Producer Empedobacter haloabium ATCC 31962 Provides Indications for Its Taxonomic Reclassification.</title>
        <authorList>
            <person name="Miess H."/>
            <person name="Arlt P."/>
            <person name="Apel A.K."/>
            <person name="Weber T."/>
            <person name="Nieselt K."/>
            <person name="Hanssen F."/>
            <person name="Czemmel S."/>
            <person name="Nahnsen S."/>
            <person name="Gross H."/>
        </authorList>
    </citation>
    <scope>NUCLEOTIDE SEQUENCE [LARGE SCALE GENOMIC DNA]</scope>
    <source>
        <strain evidence="7 8">ATCC 31962</strain>
    </source>
</reference>
<dbReference type="InterPro" id="IPR008929">
    <property type="entry name" value="Chondroitin_lyas"/>
</dbReference>
<protein>
    <submittedName>
        <fullName evidence="7">Heparinase II/III family protein</fullName>
    </submittedName>
</protein>
<evidence type="ECO:0000313" key="7">
    <source>
        <dbReference type="EMBL" id="WUR14782.1"/>
    </source>
</evidence>
<keyword evidence="2 5" id="KW-0732">Signal</keyword>
<evidence type="ECO:0000256" key="1">
    <source>
        <dbReference type="ARBA" id="ARBA00004418"/>
    </source>
</evidence>
<dbReference type="PANTHER" id="PTHR39210:SF1">
    <property type="entry name" value="HEPARIN-SULFATE LYASE"/>
    <property type="match status" value="1"/>
</dbReference>
<keyword evidence="3" id="KW-0574">Periplasm</keyword>
<evidence type="ECO:0000256" key="2">
    <source>
        <dbReference type="ARBA" id="ARBA00022729"/>
    </source>
</evidence>
<evidence type="ECO:0000256" key="3">
    <source>
        <dbReference type="ARBA" id="ARBA00022764"/>
    </source>
</evidence>
<feature type="signal peptide" evidence="5">
    <location>
        <begin position="1"/>
        <end position="25"/>
    </location>
</feature>
<feature type="domain" description="Heparinase II/III-like C-terminal" evidence="6">
    <location>
        <begin position="574"/>
        <end position="663"/>
    </location>
</feature>
<keyword evidence="4" id="KW-0456">Lyase</keyword>
<dbReference type="Pfam" id="PF07940">
    <property type="entry name" value="Hepar_II_III_C"/>
    <property type="match status" value="1"/>
</dbReference>
<gene>
    <name evidence="7" type="ORF">E7V67_006635</name>
</gene>
<evidence type="ECO:0000259" key="6">
    <source>
        <dbReference type="Pfam" id="PF07940"/>
    </source>
</evidence>
<name>A0ABZ1UQG0_9BURK</name>
<dbReference type="EMBL" id="CP136508">
    <property type="protein sequence ID" value="WUR14782.1"/>
    <property type="molecule type" value="Genomic_DNA"/>
</dbReference>
<organism evidence="7 8">
    <name type="scientific">[Empedobacter] haloabium</name>
    <dbReference type="NCBI Taxonomy" id="592317"/>
    <lineage>
        <taxon>Bacteria</taxon>
        <taxon>Pseudomonadati</taxon>
        <taxon>Pseudomonadota</taxon>
        <taxon>Betaproteobacteria</taxon>
        <taxon>Burkholderiales</taxon>
        <taxon>Oxalobacteraceae</taxon>
        <taxon>Telluria group</taxon>
        <taxon>Telluria group incertae sedis</taxon>
    </lineage>
</organism>
<dbReference type="SUPFAM" id="SSF48230">
    <property type="entry name" value="Chondroitin AC/alginate lyase"/>
    <property type="match status" value="1"/>
</dbReference>
<dbReference type="Gene3D" id="1.50.10.100">
    <property type="entry name" value="Chondroitin AC/alginate lyase"/>
    <property type="match status" value="2"/>
</dbReference>
<proteinExistence type="predicted"/>
<dbReference type="Gene3D" id="2.70.98.70">
    <property type="match status" value="1"/>
</dbReference>
<evidence type="ECO:0000256" key="4">
    <source>
        <dbReference type="ARBA" id="ARBA00023239"/>
    </source>
</evidence>
<dbReference type="InterPro" id="IPR012480">
    <property type="entry name" value="Hepar_II_III_C"/>
</dbReference>
<accession>A0ABZ1UQG0</accession>
<evidence type="ECO:0000256" key="5">
    <source>
        <dbReference type="SAM" id="SignalP"/>
    </source>
</evidence>